<dbReference type="PROSITE" id="PS00765">
    <property type="entry name" value="P_GLUCOSE_ISOMERASE_1"/>
    <property type="match status" value="1"/>
</dbReference>
<protein>
    <recommendedName>
        <fullName evidence="4 9">Glucose-6-phosphate isomerase</fullName>
        <ecNumber evidence="3 9">5.3.1.9</ecNumber>
    </recommendedName>
</protein>
<dbReference type="PANTHER" id="PTHR11469:SF1">
    <property type="entry name" value="GLUCOSE-6-PHOSPHATE ISOMERASE"/>
    <property type="match status" value="1"/>
</dbReference>
<dbReference type="PROSITE" id="PS00174">
    <property type="entry name" value="P_GLUCOSE_ISOMERASE_2"/>
    <property type="match status" value="1"/>
</dbReference>
<evidence type="ECO:0000313" key="10">
    <source>
        <dbReference type="EMBL" id="ENN71519.1"/>
    </source>
</evidence>
<dbReference type="GO" id="GO:0048029">
    <property type="term" value="F:monosaccharide binding"/>
    <property type="evidence" value="ECO:0007669"/>
    <property type="project" value="TreeGrafter"/>
</dbReference>
<keyword evidence="7 9" id="KW-0413">Isomerase</keyword>
<keyword evidence="5 9" id="KW-0312">Gluconeogenesis</keyword>
<gene>
    <name evidence="10" type="ORF">YQE_11812</name>
</gene>
<dbReference type="EC" id="5.3.1.9" evidence="3 9"/>
<dbReference type="InterPro" id="IPR029006">
    <property type="entry name" value="ADF-H/Gelsolin-like_dom_sf"/>
</dbReference>
<dbReference type="GO" id="GO:0004347">
    <property type="term" value="F:glucose-6-phosphate isomerase activity"/>
    <property type="evidence" value="ECO:0007669"/>
    <property type="project" value="UniProtKB-EC"/>
</dbReference>
<evidence type="ECO:0000256" key="2">
    <source>
        <dbReference type="ARBA" id="ARBA00006604"/>
    </source>
</evidence>
<name>N6SUZ6_DENPD</name>
<dbReference type="InterPro" id="IPR035482">
    <property type="entry name" value="SIS_PGI_2"/>
</dbReference>
<dbReference type="PANTHER" id="PTHR11469">
    <property type="entry name" value="GLUCOSE-6-PHOSPHATE ISOMERASE"/>
    <property type="match status" value="1"/>
</dbReference>
<evidence type="ECO:0000256" key="4">
    <source>
        <dbReference type="ARBA" id="ARBA00018388"/>
    </source>
</evidence>
<dbReference type="HOGENOM" id="CLU_318138_0_0_1"/>
<dbReference type="EMBL" id="KB741266">
    <property type="protein sequence ID" value="ENN71519.1"/>
    <property type="molecule type" value="Genomic_DNA"/>
</dbReference>
<evidence type="ECO:0000256" key="7">
    <source>
        <dbReference type="ARBA" id="ARBA00023235"/>
    </source>
</evidence>
<evidence type="ECO:0000256" key="6">
    <source>
        <dbReference type="ARBA" id="ARBA00023152"/>
    </source>
</evidence>
<dbReference type="Pfam" id="PF00342">
    <property type="entry name" value="PGI"/>
    <property type="match status" value="1"/>
</dbReference>
<dbReference type="InterPro" id="IPR035476">
    <property type="entry name" value="SIS_PGI_1"/>
</dbReference>
<dbReference type="SUPFAM" id="SSF55753">
    <property type="entry name" value="Actin depolymerizing proteins"/>
    <property type="match status" value="3"/>
</dbReference>
<organism evidence="10">
    <name type="scientific">Dendroctonus ponderosae</name>
    <name type="common">Mountain pine beetle</name>
    <dbReference type="NCBI Taxonomy" id="77166"/>
    <lineage>
        <taxon>Eukaryota</taxon>
        <taxon>Metazoa</taxon>
        <taxon>Ecdysozoa</taxon>
        <taxon>Arthropoda</taxon>
        <taxon>Hexapoda</taxon>
        <taxon>Insecta</taxon>
        <taxon>Pterygota</taxon>
        <taxon>Neoptera</taxon>
        <taxon>Endopterygota</taxon>
        <taxon>Coleoptera</taxon>
        <taxon>Polyphaga</taxon>
        <taxon>Cucujiformia</taxon>
        <taxon>Curculionidae</taxon>
        <taxon>Scolytinae</taxon>
        <taxon>Dendroctonus</taxon>
    </lineage>
</organism>
<proteinExistence type="inferred from homology"/>
<comment type="catalytic activity">
    <reaction evidence="8 9">
        <text>alpha-D-glucose 6-phosphate = beta-D-fructose 6-phosphate</text>
        <dbReference type="Rhea" id="RHEA:11816"/>
        <dbReference type="ChEBI" id="CHEBI:57634"/>
        <dbReference type="ChEBI" id="CHEBI:58225"/>
        <dbReference type="EC" id="5.3.1.9"/>
    </reaction>
</comment>
<dbReference type="InterPro" id="IPR001672">
    <property type="entry name" value="G6P_Isomerase"/>
</dbReference>
<dbReference type="PROSITE" id="PS51463">
    <property type="entry name" value="P_GLUCOSE_ISOMERASE_3"/>
    <property type="match status" value="1"/>
</dbReference>
<evidence type="ECO:0000256" key="1">
    <source>
        <dbReference type="ARBA" id="ARBA00004926"/>
    </source>
</evidence>
<dbReference type="SUPFAM" id="SSF53697">
    <property type="entry name" value="SIS domain"/>
    <property type="match status" value="1"/>
</dbReference>
<evidence type="ECO:0000256" key="5">
    <source>
        <dbReference type="ARBA" id="ARBA00022432"/>
    </source>
</evidence>
<dbReference type="PRINTS" id="PR00662">
    <property type="entry name" value="G6PISOMERASE"/>
</dbReference>
<dbReference type="HAMAP" id="MF_00473">
    <property type="entry name" value="G6P_isomerase"/>
    <property type="match status" value="1"/>
</dbReference>
<feature type="non-terminal residue" evidence="10">
    <location>
        <position position="1"/>
    </location>
</feature>
<dbReference type="Gene3D" id="3.40.20.10">
    <property type="entry name" value="Severin"/>
    <property type="match status" value="3"/>
</dbReference>
<evidence type="ECO:0000256" key="8">
    <source>
        <dbReference type="ARBA" id="ARBA00029321"/>
    </source>
</evidence>
<dbReference type="GO" id="GO:0006096">
    <property type="term" value="P:glycolytic process"/>
    <property type="evidence" value="ECO:0007669"/>
    <property type="project" value="UniProtKB-UniPathway"/>
</dbReference>
<dbReference type="UniPathway" id="UPA00109">
    <property type="reaction ID" value="UER00181"/>
</dbReference>
<dbReference type="Gene3D" id="1.10.1390.10">
    <property type="match status" value="1"/>
</dbReference>
<comment type="pathway">
    <text evidence="1 9">Carbohydrate degradation; glycolysis; D-glyceraldehyde 3-phosphate and glycerone phosphate from D-glucose: step 2/4.</text>
</comment>
<sequence>MMEKCVRSGPQCQARAGCDDSRIISASSNAAGYMMETKPHLTSEPIWQKIQQYFSAKGSSLVIKELFAADPQRFDKLSLKVPTPQDGPVLIDYSKNRIDDEALGLLFQLAKQRNVEQARDAMFNGQKINFTEERAVLHIALRNRSNRPILVDGKDVTPDVNAVLEHMKQFTNSILSGQWRGYSGKQITDVVNIGIGGSDLGPLMVTEALKPYNKGLRVHFVSNIDGTHLAETLRKVDAETPAAVAKHFVALSTNEPKVKDFGIDPANMFGFWDWVGGRYSLWSAIGLSISLSIGFDNFQQLLEGAHHMDNHFQTAPLEQNVRTVHTAGCLGAPFNFELLFQAPVILALLGIWYDNFYGAETHALLPYDQYLHRFAAYFQQGDMESNGKYVTRSGKTVDYSTGPIVWGEPGTNGQHAFYQLIHQGTRTIPADFIAPAQTHNPISNGLHHKILLANFLAQTEALAFGKTADQARAELEKSGLQGEALEKILPHKVFQGNRPTNSIVVKKVTPFTLGVLIALYEHKIFTQGVIWDINSFDQWGVELGKQLAKAIEPELKENNPISDSFTYKIEKPSDPICWKIADGKLLEVPQRNIGILFDSESYIIQWAFDLRSEDQLLLNEQLVYHWTGQNAKKGASPLPPGIDESVPVERVVQWSEPFLFFQNFVRGVFTFIGCDEDFDENACHLMLIRGEIVQEIHLYEVPCERASLRSRASFMLILPGEKSFIYWHGTQTSLEHRKNIVAVLQPEKVLRKWKHNWAGFNVTEIEQGVETEAFLSAVPGDERRNPPSERKIADFSSKLFYLNSITGTFLATEVEYSLRSANVAPFPFLQSHLYTALQPALFLLDNHTDIWLWRGQKNVINDADYTRDLASAEELAEKYVTLKHQTIDEKVALHHVFAGEEPIGFKNAFPFWHDK</sequence>
<dbReference type="OrthoDB" id="5831190at2759"/>
<dbReference type="InterPro" id="IPR023096">
    <property type="entry name" value="G6P_Isomerase_C"/>
</dbReference>
<evidence type="ECO:0000256" key="3">
    <source>
        <dbReference type="ARBA" id="ARBA00011952"/>
    </source>
</evidence>
<dbReference type="GO" id="GO:0006094">
    <property type="term" value="P:gluconeogenesis"/>
    <property type="evidence" value="ECO:0007669"/>
    <property type="project" value="UniProtKB-KW"/>
</dbReference>
<comment type="similarity">
    <text evidence="2 9">Belongs to the GPI family.</text>
</comment>
<dbReference type="InterPro" id="IPR018189">
    <property type="entry name" value="Phosphoglucose_isomerase_CS"/>
</dbReference>
<reference evidence="10" key="1">
    <citation type="journal article" date="2013" name="Genome Biol.">
        <title>Draft genome of the mountain pine beetle, Dendroctonus ponderosae Hopkins, a major forest pest.</title>
        <authorList>
            <person name="Keeling C.I."/>
            <person name="Yuen M.M."/>
            <person name="Liao N.Y."/>
            <person name="Docking T.R."/>
            <person name="Chan S.K."/>
            <person name="Taylor G.A."/>
            <person name="Palmquist D.L."/>
            <person name="Jackman S.D."/>
            <person name="Nguyen A."/>
            <person name="Li M."/>
            <person name="Henderson H."/>
            <person name="Janes J.K."/>
            <person name="Zhao Y."/>
            <person name="Pandoh P."/>
            <person name="Moore R."/>
            <person name="Sperling F.A."/>
            <person name="Huber D.P."/>
            <person name="Birol I."/>
            <person name="Jones S.J."/>
            <person name="Bohlmann J."/>
        </authorList>
    </citation>
    <scope>NUCLEOTIDE SEQUENCE</scope>
</reference>
<dbReference type="Gene3D" id="3.40.50.10490">
    <property type="entry name" value="Glucose-6-phosphate isomerase like protein, domain 1"/>
    <property type="match status" value="5"/>
</dbReference>
<dbReference type="AlphaFoldDB" id="N6SUZ6"/>
<keyword evidence="6 9" id="KW-0324">Glycolysis</keyword>
<dbReference type="GO" id="GO:0097367">
    <property type="term" value="F:carbohydrate derivative binding"/>
    <property type="evidence" value="ECO:0007669"/>
    <property type="project" value="InterPro"/>
</dbReference>
<dbReference type="GO" id="GO:0005829">
    <property type="term" value="C:cytosol"/>
    <property type="evidence" value="ECO:0007669"/>
    <property type="project" value="TreeGrafter"/>
</dbReference>
<evidence type="ECO:0000256" key="9">
    <source>
        <dbReference type="RuleBase" id="RU000612"/>
    </source>
</evidence>
<dbReference type="CDD" id="cd05015">
    <property type="entry name" value="SIS_PGI_1"/>
    <property type="match status" value="1"/>
</dbReference>
<dbReference type="CDD" id="cd05016">
    <property type="entry name" value="SIS_PGI_2"/>
    <property type="match status" value="1"/>
</dbReference>
<accession>N6SUZ6</accession>
<dbReference type="InterPro" id="IPR046348">
    <property type="entry name" value="SIS_dom_sf"/>
</dbReference>
<dbReference type="GO" id="GO:0051156">
    <property type="term" value="P:glucose 6-phosphate metabolic process"/>
    <property type="evidence" value="ECO:0007669"/>
    <property type="project" value="TreeGrafter"/>
</dbReference>